<dbReference type="Gene3D" id="1.20.1270.20">
    <property type="match status" value="2"/>
</dbReference>
<comment type="subcellular location">
    <subcellularLocation>
        <location evidence="1 7">Cytoplasm</location>
    </subcellularLocation>
</comment>
<dbReference type="PIRSF" id="PIRSF000076">
    <property type="entry name" value="HCP"/>
    <property type="match status" value="1"/>
</dbReference>
<dbReference type="EC" id="1.7.99.1" evidence="7"/>
<gene>
    <name evidence="7 8" type="primary">hcp</name>
    <name evidence="8" type="synonym">priS</name>
    <name evidence="8" type="ORF">FYJ85_06530</name>
</gene>
<sequence>MFCFQCEQTAFGTGCTERGVCGKQPDCAGLQDLLLGLLKEAAAKGADPALLADGLFTTVTNVNFDPEKVAEAARRVAAAIPRKLPPDMAGLEKLAGKYAFPPRREKLGEEVADSQELLLYGLKGMSAYLHHARRLGRTDAACDAFLVRALSALAKPDTPKDELISLALECGRQNLRAMEILNEGHIARFGKPEPAAVRITPVAGKAILVSGHDLDDLEQLLKQTEGSGVNVYTHGEMLPAHGYPGLKKYRHLVGNYGGAWQNQWREFDAFPGAILMTTNCIQKPRPTYIERIFTTGLVEFPGVVHVKNGDFSTVIEAAKRAPGFPETEPEKNITVGFGHDAVAAAGGAIVDAVKSGKIRHFFLIGGCDGAKPGRNYYTQLAEQIPADCVILTLACGKYRFNKLEFGDIGGIPRLLDVGQCNDAYSAVRIAQLLAGAFQCGINDLPLSIILSWYEQKAVAVLLTLLSLGIRKMKLGPSLPAFVSPGLLRLLVEKFDIAPVSTPEEDLAAALK</sequence>
<reference evidence="8 9" key="1">
    <citation type="submission" date="2019-08" db="EMBL/GenBank/DDBJ databases">
        <title>In-depth cultivation of the pig gut microbiome towards novel bacterial diversity and tailored functional studies.</title>
        <authorList>
            <person name="Wylensek D."/>
            <person name="Hitch T.C.A."/>
            <person name="Clavel T."/>
        </authorList>
    </citation>
    <scope>NUCLEOTIDE SEQUENCE [LARGE SCALE GENOMIC DNA]</scope>
    <source>
        <strain evidence="8 9">BBE-744-WT-12</strain>
    </source>
</reference>
<feature type="binding site" evidence="7">
    <location>
        <position position="395"/>
    </location>
    <ligand>
        <name>hybrid [4Fe-2O-2S] cluster</name>
        <dbReference type="ChEBI" id="CHEBI:60519"/>
    </ligand>
</feature>
<keyword evidence="7" id="KW-0004">4Fe-4S</keyword>
<evidence type="ECO:0000256" key="7">
    <source>
        <dbReference type="HAMAP-Rule" id="MF_00069"/>
    </source>
</evidence>
<keyword evidence="9" id="KW-1185">Reference proteome</keyword>
<dbReference type="InterPro" id="IPR011254">
    <property type="entry name" value="Prismane-like_sf"/>
</dbReference>
<comment type="caution">
    <text evidence="8">The sequence shown here is derived from an EMBL/GenBank/DDBJ whole genome shotgun (WGS) entry which is preliminary data.</text>
</comment>
<dbReference type="GO" id="GO:0005737">
    <property type="term" value="C:cytoplasm"/>
    <property type="evidence" value="ECO:0007669"/>
    <property type="project" value="UniProtKB-SubCell"/>
</dbReference>
<evidence type="ECO:0000256" key="6">
    <source>
        <dbReference type="ARBA" id="ARBA00023014"/>
    </source>
</evidence>
<dbReference type="FunFam" id="3.40.50.2030:FF:000002">
    <property type="entry name" value="Hydroxylamine reductase"/>
    <property type="match status" value="1"/>
</dbReference>
<evidence type="ECO:0000256" key="4">
    <source>
        <dbReference type="ARBA" id="ARBA00023002"/>
    </source>
</evidence>
<feature type="binding site" evidence="7">
    <location>
        <position position="3"/>
    </location>
    <ligand>
        <name>[4Fe-4S] cluster</name>
        <dbReference type="ChEBI" id="CHEBI:49883"/>
    </ligand>
</feature>
<dbReference type="NCBIfam" id="TIGR01703">
    <property type="entry name" value="hybrid_clust"/>
    <property type="match status" value="1"/>
</dbReference>
<proteinExistence type="inferred from homology"/>
<comment type="catalytic activity">
    <reaction evidence="7">
        <text>A + NH4(+) + H2O = hydroxylamine + AH2 + H(+)</text>
        <dbReference type="Rhea" id="RHEA:22052"/>
        <dbReference type="ChEBI" id="CHEBI:13193"/>
        <dbReference type="ChEBI" id="CHEBI:15377"/>
        <dbReference type="ChEBI" id="CHEBI:15378"/>
        <dbReference type="ChEBI" id="CHEBI:15429"/>
        <dbReference type="ChEBI" id="CHEBI:17499"/>
        <dbReference type="ChEBI" id="CHEBI:28938"/>
        <dbReference type="EC" id="1.7.99.1"/>
    </reaction>
</comment>
<keyword evidence="4 7" id="KW-0560">Oxidoreductase</keyword>
<evidence type="ECO:0000256" key="3">
    <source>
        <dbReference type="ARBA" id="ARBA00022723"/>
    </source>
</evidence>
<dbReference type="PANTHER" id="PTHR30109:SF0">
    <property type="entry name" value="HYDROXYLAMINE REDUCTASE"/>
    <property type="match status" value="1"/>
</dbReference>
<evidence type="ECO:0000313" key="9">
    <source>
        <dbReference type="Proteomes" id="UP000435649"/>
    </source>
</evidence>
<feature type="binding site" evidence="7">
    <location>
        <position position="236"/>
    </location>
    <ligand>
        <name>hybrid [4Fe-2O-2S] cluster</name>
        <dbReference type="ChEBI" id="CHEBI:60519"/>
    </ligand>
</feature>
<dbReference type="NCBIfam" id="NF003658">
    <property type="entry name" value="PRK05290.1"/>
    <property type="match status" value="1"/>
</dbReference>
<comment type="cofactor">
    <cofactor evidence="7">
        <name>[4Fe-4S] cluster</name>
        <dbReference type="ChEBI" id="CHEBI:49883"/>
    </cofactor>
    <text evidence="7">Binds 1 [4Fe-4S] cluster.</text>
</comment>
<dbReference type="AlphaFoldDB" id="A0A844G2M6"/>
<dbReference type="FunFam" id="3.40.50.2030:FF:000001">
    <property type="entry name" value="Hydroxylamine reductase"/>
    <property type="match status" value="1"/>
</dbReference>
<dbReference type="HAMAP" id="MF_00069">
    <property type="entry name" value="Hydroxylam_reduct"/>
    <property type="match status" value="1"/>
</dbReference>
<evidence type="ECO:0000256" key="1">
    <source>
        <dbReference type="ARBA" id="ARBA00004496"/>
    </source>
</evidence>
<dbReference type="EMBL" id="VUNS01000005">
    <property type="protein sequence ID" value="MST96699.1"/>
    <property type="molecule type" value="Genomic_DNA"/>
</dbReference>
<dbReference type="RefSeq" id="WP_106055673.1">
    <property type="nucleotide sequence ID" value="NZ_DBFCGB010000193.1"/>
</dbReference>
<feature type="binding site" evidence="7">
    <location>
        <position position="6"/>
    </location>
    <ligand>
        <name>[4Fe-4S] cluster</name>
        <dbReference type="ChEBI" id="CHEBI:49883"/>
    </ligand>
</feature>
<feature type="binding site" evidence="7">
    <location>
        <position position="280"/>
    </location>
    <ligand>
        <name>hybrid [4Fe-2O-2S] cluster</name>
        <dbReference type="ChEBI" id="CHEBI:60519"/>
    </ligand>
</feature>
<dbReference type="GO" id="GO:0051539">
    <property type="term" value="F:4 iron, 4 sulfur cluster binding"/>
    <property type="evidence" value="ECO:0007669"/>
    <property type="project" value="UniProtKB-KW"/>
</dbReference>
<accession>A0A844G2M6</accession>
<dbReference type="GO" id="GO:0042542">
    <property type="term" value="P:response to hydrogen peroxide"/>
    <property type="evidence" value="ECO:0007669"/>
    <property type="project" value="TreeGrafter"/>
</dbReference>
<dbReference type="Gene3D" id="3.40.50.2030">
    <property type="match status" value="2"/>
</dbReference>
<dbReference type="GO" id="GO:0050418">
    <property type="term" value="F:hydroxylamine reductase activity"/>
    <property type="evidence" value="ECO:0007669"/>
    <property type="project" value="UniProtKB-UniRule"/>
</dbReference>
<dbReference type="GO" id="GO:0004601">
    <property type="term" value="F:peroxidase activity"/>
    <property type="evidence" value="ECO:0007669"/>
    <property type="project" value="TreeGrafter"/>
</dbReference>
<dbReference type="CDD" id="cd01914">
    <property type="entry name" value="HCP"/>
    <property type="match status" value="1"/>
</dbReference>
<feature type="binding site" evidence="7">
    <location>
        <position position="15"/>
    </location>
    <ligand>
        <name>[4Fe-4S] cluster</name>
        <dbReference type="ChEBI" id="CHEBI:49883"/>
    </ligand>
</feature>
<keyword evidence="6 7" id="KW-0411">Iron-sulfur</keyword>
<organism evidence="8 9">
    <name type="scientific">Victivallis lenta</name>
    <dbReference type="NCBI Taxonomy" id="2606640"/>
    <lineage>
        <taxon>Bacteria</taxon>
        <taxon>Pseudomonadati</taxon>
        <taxon>Lentisphaerota</taxon>
        <taxon>Lentisphaeria</taxon>
        <taxon>Victivallales</taxon>
        <taxon>Victivallaceae</taxon>
        <taxon>Victivallis</taxon>
    </lineage>
</organism>
<comment type="cofactor">
    <cofactor evidence="7">
        <name>hybrid [4Fe-2O-2S] cluster</name>
        <dbReference type="ChEBI" id="CHEBI:60519"/>
    </cofactor>
    <text evidence="7">Binds 1 hybrid [4Fe-2O-2S] cluster.</text>
</comment>
<feature type="binding site" evidence="7">
    <location>
        <position position="212"/>
    </location>
    <ligand>
        <name>hybrid [4Fe-2O-2S] cluster</name>
        <dbReference type="ChEBI" id="CHEBI:60519"/>
    </ligand>
</feature>
<feature type="binding site" evidence="7">
    <location>
        <position position="21"/>
    </location>
    <ligand>
        <name>[4Fe-4S] cluster</name>
        <dbReference type="ChEBI" id="CHEBI:49883"/>
    </ligand>
</feature>
<keyword evidence="3 7" id="KW-0479">Metal-binding</keyword>
<name>A0A844G2M6_9BACT</name>
<feature type="modified residue" description="Cysteine persulfide" evidence="7">
    <location>
        <position position="367"/>
    </location>
</feature>
<dbReference type="Pfam" id="PF03063">
    <property type="entry name" value="Prismane"/>
    <property type="match status" value="1"/>
</dbReference>
<dbReference type="GO" id="GO:0046872">
    <property type="term" value="F:metal ion binding"/>
    <property type="evidence" value="ECO:0007669"/>
    <property type="project" value="UniProtKB-KW"/>
</dbReference>
<keyword evidence="5 7" id="KW-0408">Iron</keyword>
<dbReference type="InterPro" id="IPR016099">
    <property type="entry name" value="Prismane-like_a/b-sand"/>
</dbReference>
<evidence type="ECO:0000256" key="5">
    <source>
        <dbReference type="ARBA" id="ARBA00023004"/>
    </source>
</evidence>
<evidence type="ECO:0000313" key="8">
    <source>
        <dbReference type="EMBL" id="MST96699.1"/>
    </source>
</evidence>
<comment type="similarity">
    <text evidence="7">Belongs to the HCP family.</text>
</comment>
<comment type="function">
    <text evidence="7">Catalyzes the reduction of hydroxylamine to form NH(3) and H(2)O.</text>
</comment>
<dbReference type="Proteomes" id="UP000435649">
    <property type="component" value="Unassembled WGS sequence"/>
</dbReference>
<dbReference type="InterPro" id="IPR010048">
    <property type="entry name" value="Hydroxylam_reduct"/>
</dbReference>
<dbReference type="InterPro" id="IPR004137">
    <property type="entry name" value="HCP/CODH"/>
</dbReference>
<keyword evidence="2 7" id="KW-0963">Cytoplasm</keyword>
<feature type="binding site" evidence="7">
    <location>
        <position position="456"/>
    </location>
    <ligand>
        <name>hybrid [4Fe-2O-2S] cluster</name>
        <dbReference type="ChEBI" id="CHEBI:60519"/>
    </ligand>
</feature>
<dbReference type="InterPro" id="IPR016100">
    <property type="entry name" value="Prismane_a-bundle"/>
</dbReference>
<evidence type="ECO:0000256" key="2">
    <source>
        <dbReference type="ARBA" id="ARBA00022490"/>
    </source>
</evidence>
<dbReference type="PANTHER" id="PTHR30109">
    <property type="entry name" value="HYDROXYLAMINE REDUCTASE"/>
    <property type="match status" value="1"/>
</dbReference>
<feature type="binding site" description="via persulfide group" evidence="7">
    <location>
        <position position="367"/>
    </location>
    <ligand>
        <name>hybrid [4Fe-2O-2S] cluster</name>
        <dbReference type="ChEBI" id="CHEBI:60519"/>
    </ligand>
</feature>
<protein>
    <recommendedName>
        <fullName evidence="7">Hydroxylamine reductase</fullName>
        <ecNumber evidence="7">1.7.99.1</ecNumber>
    </recommendedName>
    <alternativeName>
        <fullName evidence="7">Hybrid-cluster protein</fullName>
        <shortName evidence="7">HCP</shortName>
    </alternativeName>
    <alternativeName>
        <fullName evidence="7">Prismane protein</fullName>
    </alternativeName>
</protein>
<feature type="binding site" evidence="7">
    <location>
        <position position="420"/>
    </location>
    <ligand>
        <name>hybrid [4Fe-2O-2S] cluster</name>
        <dbReference type="ChEBI" id="CHEBI:60519"/>
    </ligand>
</feature>
<feature type="binding site" evidence="7">
    <location>
        <position position="454"/>
    </location>
    <ligand>
        <name>hybrid [4Fe-2O-2S] cluster</name>
        <dbReference type="ChEBI" id="CHEBI:60519"/>
    </ligand>
</feature>
<dbReference type="SUPFAM" id="SSF56821">
    <property type="entry name" value="Prismane protein-like"/>
    <property type="match status" value="1"/>
</dbReference>